<feature type="compositionally biased region" description="Basic and acidic residues" evidence="1">
    <location>
        <begin position="1"/>
        <end position="12"/>
    </location>
</feature>
<proteinExistence type="predicted"/>
<name>A0A9P1G8B3_9DINO</name>
<comment type="caution">
    <text evidence="2">The sequence shown here is derived from an EMBL/GenBank/DDBJ whole genome shotgun (WGS) entry which is preliminary data.</text>
</comment>
<reference evidence="3 4" key="2">
    <citation type="submission" date="2024-05" db="EMBL/GenBank/DDBJ databases">
        <authorList>
            <person name="Chen Y."/>
            <person name="Shah S."/>
            <person name="Dougan E. K."/>
            <person name="Thang M."/>
            <person name="Chan C."/>
        </authorList>
    </citation>
    <scope>NUCLEOTIDE SEQUENCE [LARGE SCALE GENOMIC DNA]</scope>
</reference>
<reference evidence="2" key="1">
    <citation type="submission" date="2022-10" db="EMBL/GenBank/DDBJ databases">
        <authorList>
            <person name="Chen Y."/>
            <person name="Dougan E. K."/>
            <person name="Chan C."/>
            <person name="Rhodes N."/>
            <person name="Thang M."/>
        </authorList>
    </citation>
    <scope>NUCLEOTIDE SEQUENCE</scope>
</reference>
<evidence type="ECO:0000313" key="3">
    <source>
        <dbReference type="EMBL" id="CAL4791175.1"/>
    </source>
</evidence>
<feature type="region of interest" description="Disordered" evidence="1">
    <location>
        <begin position="1"/>
        <end position="57"/>
    </location>
</feature>
<gene>
    <name evidence="2" type="ORF">C1SCF055_LOCUS29691</name>
</gene>
<accession>A0A9P1G8B3</accession>
<keyword evidence="4" id="KW-1185">Reference proteome</keyword>
<feature type="region of interest" description="Disordered" evidence="1">
    <location>
        <begin position="72"/>
        <end position="104"/>
    </location>
</feature>
<feature type="compositionally biased region" description="Basic and acidic residues" evidence="1">
    <location>
        <begin position="72"/>
        <end position="81"/>
    </location>
</feature>
<evidence type="ECO:0000256" key="1">
    <source>
        <dbReference type="SAM" id="MobiDB-lite"/>
    </source>
</evidence>
<sequence>MMSNEKNPEKPPEVPVDEEVGRKRATGKAKVLAASPVLPEHKNAGRRRLPAGSTDEDAEVLRLFTTKRHKVVRSEARESAPRDGPVGKLRQGCPATPNVAPPGVQQVPHQLRHLRESEIAESVTPQDPRMQLAPVEPGEVISPLDRMAMIPMMFRSKP</sequence>
<dbReference type="EMBL" id="CAMXCT010003334">
    <property type="protein sequence ID" value="CAI4003863.1"/>
    <property type="molecule type" value="Genomic_DNA"/>
</dbReference>
<dbReference type="AlphaFoldDB" id="A0A9P1G8B3"/>
<evidence type="ECO:0000313" key="4">
    <source>
        <dbReference type="Proteomes" id="UP001152797"/>
    </source>
</evidence>
<organism evidence="2">
    <name type="scientific">Cladocopium goreaui</name>
    <dbReference type="NCBI Taxonomy" id="2562237"/>
    <lineage>
        <taxon>Eukaryota</taxon>
        <taxon>Sar</taxon>
        <taxon>Alveolata</taxon>
        <taxon>Dinophyceae</taxon>
        <taxon>Suessiales</taxon>
        <taxon>Symbiodiniaceae</taxon>
        <taxon>Cladocopium</taxon>
    </lineage>
</organism>
<dbReference type="EMBL" id="CAMXCT020003334">
    <property type="protein sequence ID" value="CAL1157238.1"/>
    <property type="molecule type" value="Genomic_DNA"/>
</dbReference>
<dbReference type="Proteomes" id="UP001152797">
    <property type="component" value="Unassembled WGS sequence"/>
</dbReference>
<feature type="region of interest" description="Disordered" evidence="1">
    <location>
        <begin position="119"/>
        <end position="138"/>
    </location>
</feature>
<protein>
    <submittedName>
        <fullName evidence="2">Uncharacterized protein</fullName>
    </submittedName>
</protein>
<dbReference type="EMBL" id="CAMXCT030003334">
    <property type="protein sequence ID" value="CAL4791175.1"/>
    <property type="molecule type" value="Genomic_DNA"/>
</dbReference>
<evidence type="ECO:0000313" key="2">
    <source>
        <dbReference type="EMBL" id="CAI4003863.1"/>
    </source>
</evidence>